<sequence>MSKKLFQISSIEEVDENMGNYDIMSKYKQNIVDSPVLSKANNKSDIFARFQIGSSCVDIPTSVNENGNGAVPTGLRQIDTEASLRTVSTYTSLAGYNGLEMTMSRQDGSR</sequence>
<proteinExistence type="predicted"/>
<comment type="caution">
    <text evidence="1">The sequence shown here is derived from an EMBL/GenBank/DDBJ whole genome shotgun (WGS) entry which is preliminary data.</text>
</comment>
<organism evidence="1 2">
    <name type="scientific">Rhynchophorus ferrugineus</name>
    <name type="common">Red palm weevil</name>
    <name type="synonym">Curculio ferrugineus</name>
    <dbReference type="NCBI Taxonomy" id="354439"/>
    <lineage>
        <taxon>Eukaryota</taxon>
        <taxon>Metazoa</taxon>
        <taxon>Ecdysozoa</taxon>
        <taxon>Arthropoda</taxon>
        <taxon>Hexapoda</taxon>
        <taxon>Insecta</taxon>
        <taxon>Pterygota</taxon>
        <taxon>Neoptera</taxon>
        <taxon>Endopterygota</taxon>
        <taxon>Coleoptera</taxon>
        <taxon>Polyphaga</taxon>
        <taxon>Cucujiformia</taxon>
        <taxon>Curculionidae</taxon>
        <taxon>Dryophthorinae</taxon>
        <taxon>Rhynchophorus</taxon>
    </lineage>
</organism>
<gene>
    <name evidence="1" type="ORF">GWI33_020846</name>
</gene>
<reference evidence="1" key="1">
    <citation type="submission" date="2020-08" db="EMBL/GenBank/DDBJ databases">
        <title>Genome sequencing and assembly of the red palm weevil Rhynchophorus ferrugineus.</title>
        <authorList>
            <person name="Dias G.B."/>
            <person name="Bergman C.M."/>
            <person name="Manee M."/>
        </authorList>
    </citation>
    <scope>NUCLEOTIDE SEQUENCE</scope>
    <source>
        <strain evidence="1">AA-2017</strain>
        <tissue evidence="1">Whole larva</tissue>
    </source>
</reference>
<evidence type="ECO:0000313" key="1">
    <source>
        <dbReference type="EMBL" id="KAF7265767.1"/>
    </source>
</evidence>
<accession>A0A834I2H8</accession>
<keyword evidence="2" id="KW-1185">Reference proteome</keyword>
<dbReference type="AlphaFoldDB" id="A0A834I2H8"/>
<evidence type="ECO:0000313" key="2">
    <source>
        <dbReference type="Proteomes" id="UP000625711"/>
    </source>
</evidence>
<name>A0A834I2H8_RHYFE</name>
<dbReference type="Proteomes" id="UP000625711">
    <property type="component" value="Unassembled WGS sequence"/>
</dbReference>
<protein>
    <submittedName>
        <fullName evidence="1">Uncharacterized protein</fullName>
    </submittedName>
</protein>
<dbReference type="EMBL" id="JAACXV010014584">
    <property type="protein sequence ID" value="KAF7265767.1"/>
    <property type="molecule type" value="Genomic_DNA"/>
</dbReference>